<dbReference type="OrthoDB" id="6509636at2759"/>
<reference evidence="8 9" key="1">
    <citation type="submission" date="2015-01" db="EMBL/GenBank/DDBJ databases">
        <title>The Genome Sequence of Ochroconis gallopava CBS43764.</title>
        <authorList>
            <consortium name="The Broad Institute Genomics Platform"/>
            <person name="Cuomo C."/>
            <person name="de Hoog S."/>
            <person name="Gorbushina A."/>
            <person name="Stielow B."/>
            <person name="Teixiera M."/>
            <person name="Abouelleil A."/>
            <person name="Chapman S.B."/>
            <person name="Priest M."/>
            <person name="Young S.K."/>
            <person name="Wortman J."/>
            <person name="Nusbaum C."/>
            <person name="Birren B."/>
        </authorList>
    </citation>
    <scope>NUCLEOTIDE SEQUENCE [LARGE SCALE GENOMIC DNA]</scope>
    <source>
        <strain evidence="8 9">CBS 43764</strain>
    </source>
</reference>
<dbReference type="FunFam" id="3.30.300.30:FF:000007">
    <property type="entry name" value="4-coumarate--CoA ligase 2"/>
    <property type="match status" value="1"/>
</dbReference>
<keyword evidence="4" id="KW-0547">Nucleotide-binding</keyword>
<dbReference type="InterPro" id="IPR045851">
    <property type="entry name" value="AMP-bd_C_sf"/>
</dbReference>
<dbReference type="AlphaFoldDB" id="A0A0D1YS04"/>
<evidence type="ECO:0000259" key="7">
    <source>
        <dbReference type="Pfam" id="PF13193"/>
    </source>
</evidence>
<protein>
    <recommendedName>
        <fullName evidence="10">4-coumarate-CoA ligase</fullName>
    </recommendedName>
</protein>
<organism evidence="8 9">
    <name type="scientific">Verruconis gallopava</name>
    <dbReference type="NCBI Taxonomy" id="253628"/>
    <lineage>
        <taxon>Eukaryota</taxon>
        <taxon>Fungi</taxon>
        <taxon>Dikarya</taxon>
        <taxon>Ascomycota</taxon>
        <taxon>Pezizomycotina</taxon>
        <taxon>Dothideomycetes</taxon>
        <taxon>Pleosporomycetidae</taxon>
        <taxon>Venturiales</taxon>
        <taxon>Sympoventuriaceae</taxon>
        <taxon>Verruconis</taxon>
    </lineage>
</organism>
<keyword evidence="3" id="KW-0436">Ligase</keyword>
<dbReference type="Gene3D" id="3.40.50.12780">
    <property type="entry name" value="N-terminal domain of ligase-like"/>
    <property type="match status" value="1"/>
</dbReference>
<feature type="domain" description="AMP-binding enzyme C-terminal" evidence="7">
    <location>
        <begin position="451"/>
        <end position="531"/>
    </location>
</feature>
<dbReference type="PROSITE" id="PS00455">
    <property type="entry name" value="AMP_BINDING"/>
    <property type="match status" value="1"/>
</dbReference>
<dbReference type="InParanoid" id="A0A0D1YS04"/>
<name>A0A0D1YS04_9PEZI</name>
<dbReference type="HOGENOM" id="CLU_000022_59_2_1"/>
<dbReference type="GO" id="GO:0016405">
    <property type="term" value="F:CoA-ligase activity"/>
    <property type="evidence" value="ECO:0007669"/>
    <property type="project" value="TreeGrafter"/>
</dbReference>
<evidence type="ECO:0000256" key="2">
    <source>
        <dbReference type="ARBA" id="ARBA00006432"/>
    </source>
</evidence>
<dbReference type="Pfam" id="PF13193">
    <property type="entry name" value="AMP-binding_C"/>
    <property type="match status" value="1"/>
</dbReference>
<comment type="similarity">
    <text evidence="2">Belongs to the ATP-dependent AMP-binding enzyme family.</text>
</comment>
<dbReference type="Gene3D" id="3.30.300.30">
    <property type="match status" value="1"/>
</dbReference>
<dbReference type="STRING" id="253628.A0A0D1YS04"/>
<keyword evidence="9" id="KW-1185">Reference proteome</keyword>
<evidence type="ECO:0000256" key="4">
    <source>
        <dbReference type="ARBA" id="ARBA00022741"/>
    </source>
</evidence>
<evidence type="ECO:0000256" key="1">
    <source>
        <dbReference type="ARBA" id="ARBA00004924"/>
    </source>
</evidence>
<dbReference type="Proteomes" id="UP000053259">
    <property type="component" value="Unassembled WGS sequence"/>
</dbReference>
<accession>A0A0D1YS04</accession>
<dbReference type="GeneID" id="27313580"/>
<dbReference type="GO" id="GO:0005524">
    <property type="term" value="F:ATP binding"/>
    <property type="evidence" value="ECO:0007669"/>
    <property type="project" value="UniProtKB-KW"/>
</dbReference>
<evidence type="ECO:0000256" key="3">
    <source>
        <dbReference type="ARBA" id="ARBA00022598"/>
    </source>
</evidence>
<comment type="pathway">
    <text evidence="1">Siderophore biosynthesis.</text>
</comment>
<dbReference type="VEuPathDB" id="FungiDB:PV09_05607"/>
<evidence type="ECO:0000259" key="6">
    <source>
        <dbReference type="Pfam" id="PF00501"/>
    </source>
</evidence>
<evidence type="ECO:0000313" key="8">
    <source>
        <dbReference type="EMBL" id="KIW03402.1"/>
    </source>
</evidence>
<dbReference type="InterPro" id="IPR025110">
    <property type="entry name" value="AMP-bd_C"/>
</dbReference>
<dbReference type="FunFam" id="3.40.50.12780:FF:000003">
    <property type="entry name" value="Long-chain-fatty-acid--CoA ligase FadD"/>
    <property type="match status" value="1"/>
</dbReference>
<dbReference type="CDD" id="cd05911">
    <property type="entry name" value="Firefly_Luc_like"/>
    <property type="match status" value="1"/>
</dbReference>
<keyword evidence="5" id="KW-0067">ATP-binding</keyword>
<evidence type="ECO:0000313" key="9">
    <source>
        <dbReference type="Proteomes" id="UP000053259"/>
    </source>
</evidence>
<evidence type="ECO:0000256" key="5">
    <source>
        <dbReference type="ARBA" id="ARBA00022840"/>
    </source>
</evidence>
<gene>
    <name evidence="8" type="ORF">PV09_05607</name>
</gene>
<dbReference type="PANTHER" id="PTHR24096">
    <property type="entry name" value="LONG-CHAIN-FATTY-ACID--COA LIGASE"/>
    <property type="match status" value="1"/>
</dbReference>
<dbReference type="Pfam" id="PF00501">
    <property type="entry name" value="AMP-binding"/>
    <property type="match status" value="1"/>
</dbReference>
<feature type="domain" description="AMP-dependent synthetase/ligase" evidence="6">
    <location>
        <begin position="22"/>
        <end position="400"/>
    </location>
</feature>
<proteinExistence type="inferred from homology"/>
<evidence type="ECO:0008006" key="10">
    <source>
        <dbReference type="Google" id="ProtNLM"/>
    </source>
</evidence>
<sequence length="552" mass="62009">MPVESRYPRFEVPNLDLWSFLFERKDRPYPDDKVIYRDAESDRVYTFSQVKDTALDFGKGLKAVWEWRKGDVLGLYLPNCIDTPAITMGTHWCGGVVSPANPSYTVDELAFQLKDSGSKALITTLEFLPNAIAACKKVGIMEQFIALAGDKRDPEAKVKHFTSIRNISGATRYRKTKVNPEKDLAFLVYSSGTTGKPKGVMLSHRNIVSNIIQISYNESPLDWKGGPSNEGDKILAFLPFFHIYGLTCMVMQSLHRGLELIVMTRFDLERFCQLVQAHKITFTYVAPPVMVALAKDPIVSNYDLSSLRMVNCGAAPLTRELVAQVQKRFHLPIKQGYGLSEASPTTHVQPWDEWDKSVGSVGKMLPNITAKYIDPDGKEVGVGQIGELCMKGPNIFQGYLNQPEMTKSSFTEDGYLRTGDVGYQDENGNFFITDRVKELIKYKGFQVAPAELEGLLLDHPKVHDVAVIGIYDETQQTELPRAYIVLPPQVEKSEATKQQLTDWLHNRVAGHKKLRGGVFFVDEIPKSPSGKILRRLLKERALNDKAMLKAKL</sequence>
<dbReference type="SUPFAM" id="SSF56801">
    <property type="entry name" value="Acetyl-CoA synthetase-like"/>
    <property type="match status" value="1"/>
</dbReference>
<dbReference type="InterPro" id="IPR020845">
    <property type="entry name" value="AMP-binding_CS"/>
</dbReference>
<dbReference type="EMBL" id="KN847545">
    <property type="protein sequence ID" value="KIW03402.1"/>
    <property type="molecule type" value="Genomic_DNA"/>
</dbReference>
<dbReference type="InterPro" id="IPR000873">
    <property type="entry name" value="AMP-dep_synth/lig_dom"/>
</dbReference>
<dbReference type="InterPro" id="IPR042099">
    <property type="entry name" value="ANL_N_sf"/>
</dbReference>
<dbReference type="RefSeq" id="XP_016213271.1">
    <property type="nucleotide sequence ID" value="XM_016359132.1"/>
</dbReference>
<dbReference type="PANTHER" id="PTHR24096:SF149">
    <property type="entry name" value="AMP-BINDING DOMAIN-CONTAINING PROTEIN-RELATED"/>
    <property type="match status" value="1"/>
</dbReference>